<dbReference type="Pfam" id="PF00130">
    <property type="entry name" value="C1_1"/>
    <property type="match status" value="1"/>
</dbReference>
<feature type="domain" description="EF-hand" evidence="24">
    <location>
        <begin position="432"/>
        <end position="467"/>
    </location>
</feature>
<keyword evidence="16" id="KW-0333">Golgi apparatus</keyword>
<dbReference type="SUPFAM" id="SSF47473">
    <property type="entry name" value="EF-hand"/>
    <property type="match status" value="1"/>
</dbReference>
<dbReference type="GO" id="GO:0005789">
    <property type="term" value="C:endoplasmic reticulum membrane"/>
    <property type="evidence" value="ECO:0007669"/>
    <property type="project" value="UniProtKB-SubCell"/>
</dbReference>
<dbReference type="InterPro" id="IPR008937">
    <property type="entry name" value="Ras-like_GEF"/>
</dbReference>
<evidence type="ECO:0000259" key="24">
    <source>
        <dbReference type="PROSITE" id="PS50222"/>
    </source>
</evidence>
<dbReference type="GO" id="GO:0007265">
    <property type="term" value="P:Ras protein signal transduction"/>
    <property type="evidence" value="ECO:0007669"/>
    <property type="project" value="TreeGrafter"/>
</dbReference>
<evidence type="ECO:0000256" key="18">
    <source>
        <dbReference type="ARBA" id="ARBA00023136"/>
    </source>
</evidence>
<proteinExistence type="inferred from homology"/>
<dbReference type="InterPro" id="IPR020454">
    <property type="entry name" value="DAG/PE-bd"/>
</dbReference>
<evidence type="ECO:0000256" key="6">
    <source>
        <dbReference type="ARBA" id="ARBA00022475"/>
    </source>
</evidence>
<dbReference type="GeneTree" id="ENSGT00940000158910"/>
<keyword evidence="15" id="KW-0106">Calcium</keyword>
<dbReference type="InterPro" id="IPR018247">
    <property type="entry name" value="EF_Hand_1_Ca_BS"/>
</dbReference>
<keyword evidence="18" id="KW-0472">Membrane</keyword>
<name>A0A673YD52_SALTR</name>
<evidence type="ECO:0000256" key="4">
    <source>
        <dbReference type="ARBA" id="ARBA00004514"/>
    </source>
</evidence>
<dbReference type="PROSITE" id="PS00018">
    <property type="entry name" value="EF_HAND_1"/>
    <property type="match status" value="1"/>
</dbReference>
<evidence type="ECO:0000259" key="23">
    <source>
        <dbReference type="PROSITE" id="PS50081"/>
    </source>
</evidence>
<keyword evidence="11" id="KW-0863">Zinc-finger</keyword>
<evidence type="ECO:0000313" key="25">
    <source>
        <dbReference type="Ensembl" id="ENSSTUP00000032481.1"/>
    </source>
</evidence>
<feature type="region of interest" description="Disordered" evidence="21">
    <location>
        <begin position="560"/>
        <end position="642"/>
    </location>
</feature>
<dbReference type="SUPFAM" id="SSF57889">
    <property type="entry name" value="Cysteine-rich domain"/>
    <property type="match status" value="1"/>
</dbReference>
<keyword evidence="26" id="KW-1185">Reference proteome</keyword>
<dbReference type="InterPro" id="IPR011992">
    <property type="entry name" value="EF-hand-dom_pair"/>
</dbReference>
<dbReference type="SMART" id="SM00147">
    <property type="entry name" value="RasGEF"/>
    <property type="match status" value="1"/>
</dbReference>
<dbReference type="GO" id="GO:0008270">
    <property type="term" value="F:zinc ion binding"/>
    <property type="evidence" value="ECO:0007669"/>
    <property type="project" value="UniProtKB-KW"/>
</dbReference>
<dbReference type="Proteomes" id="UP000472277">
    <property type="component" value="Chromosome 25"/>
</dbReference>
<evidence type="ECO:0000256" key="5">
    <source>
        <dbReference type="ARBA" id="ARBA00009566"/>
    </source>
</evidence>
<feature type="domain" description="Ras-GEF" evidence="22">
    <location>
        <begin position="202"/>
        <end position="433"/>
    </location>
</feature>
<keyword evidence="13" id="KW-0256">Endoplasmic reticulum</keyword>
<keyword evidence="6" id="KW-1003">Cell membrane</keyword>
<evidence type="ECO:0000256" key="3">
    <source>
        <dbReference type="ARBA" id="ARBA00004406"/>
    </source>
</evidence>
<evidence type="ECO:0000256" key="21">
    <source>
        <dbReference type="SAM" id="MobiDB-lite"/>
    </source>
</evidence>
<dbReference type="CDD" id="cd00155">
    <property type="entry name" value="RasGEF"/>
    <property type="match status" value="1"/>
</dbReference>
<gene>
    <name evidence="25" type="primary">RASGRP1</name>
</gene>
<evidence type="ECO:0000256" key="16">
    <source>
        <dbReference type="ARBA" id="ARBA00023034"/>
    </source>
</evidence>
<dbReference type="GO" id="GO:0005509">
    <property type="term" value="F:calcium ion binding"/>
    <property type="evidence" value="ECO:0007669"/>
    <property type="project" value="InterPro"/>
</dbReference>
<evidence type="ECO:0000256" key="12">
    <source>
        <dbReference type="ARBA" id="ARBA00022782"/>
    </source>
</evidence>
<dbReference type="GO" id="GO:0030154">
    <property type="term" value="P:cell differentiation"/>
    <property type="evidence" value="ECO:0007669"/>
    <property type="project" value="UniProtKB-KW"/>
</dbReference>
<keyword evidence="8 20" id="KW-0344">Guanine-nucleotide releasing factor</keyword>
<dbReference type="InterPro" id="IPR002219">
    <property type="entry name" value="PKC_DAG/PE"/>
</dbReference>
<evidence type="ECO:0000256" key="2">
    <source>
        <dbReference type="ARBA" id="ARBA00004395"/>
    </source>
</evidence>
<dbReference type="InterPro" id="IPR046349">
    <property type="entry name" value="C1-like_sf"/>
</dbReference>
<evidence type="ECO:0000256" key="13">
    <source>
        <dbReference type="ARBA" id="ARBA00022824"/>
    </source>
</evidence>
<accession>A0A673YD52</accession>
<evidence type="ECO:0000256" key="15">
    <source>
        <dbReference type="ARBA" id="ARBA00022837"/>
    </source>
</evidence>
<evidence type="ECO:0000256" key="20">
    <source>
        <dbReference type="PROSITE-ProRule" id="PRU00168"/>
    </source>
</evidence>
<dbReference type="PROSITE" id="PS50009">
    <property type="entry name" value="RASGEF_CAT"/>
    <property type="match status" value="1"/>
</dbReference>
<evidence type="ECO:0000256" key="10">
    <source>
        <dbReference type="ARBA" id="ARBA00022737"/>
    </source>
</evidence>
<dbReference type="Gene3D" id="1.20.870.10">
    <property type="entry name" value="Son of sevenless (SoS) protein Chain: S domain 1"/>
    <property type="match status" value="1"/>
</dbReference>
<comment type="subcellular location">
    <subcellularLocation>
        <location evidence="1">Cell membrane</location>
        <topology evidence="1">Peripheral membrane protein</topology>
    </subcellularLocation>
    <subcellularLocation>
        <location evidence="4">Cytoplasm</location>
        <location evidence="4">Cytosol</location>
    </subcellularLocation>
    <subcellularLocation>
        <location evidence="3">Endoplasmic reticulum membrane</location>
        <topology evidence="3">Peripheral membrane protein</topology>
    </subcellularLocation>
    <subcellularLocation>
        <location evidence="2">Golgi apparatus membrane</location>
        <topology evidence="2">Peripheral membrane protein</topology>
    </subcellularLocation>
</comment>
<dbReference type="GO" id="GO:0005886">
    <property type="term" value="C:plasma membrane"/>
    <property type="evidence" value="ECO:0007669"/>
    <property type="project" value="UniProtKB-SubCell"/>
</dbReference>
<dbReference type="InterPro" id="IPR036964">
    <property type="entry name" value="RASGEF_cat_dom_sf"/>
</dbReference>
<dbReference type="Gene3D" id="3.30.60.20">
    <property type="match status" value="1"/>
</dbReference>
<dbReference type="PROSITE" id="PS50081">
    <property type="entry name" value="ZF_DAG_PE_2"/>
    <property type="match status" value="1"/>
</dbReference>
<evidence type="ECO:0000313" key="26">
    <source>
        <dbReference type="Proteomes" id="UP000472277"/>
    </source>
</evidence>
<dbReference type="PANTHER" id="PTHR23113">
    <property type="entry name" value="GUANINE NUCLEOTIDE EXCHANGE FACTOR"/>
    <property type="match status" value="1"/>
</dbReference>
<dbReference type="InterPro" id="IPR001895">
    <property type="entry name" value="RASGEF_cat_dom"/>
</dbReference>
<protein>
    <recommendedName>
        <fullName evidence="19">RAS guanyl-releasing protein 1</fullName>
    </recommendedName>
</protein>
<evidence type="ECO:0000256" key="17">
    <source>
        <dbReference type="ARBA" id="ARBA00023054"/>
    </source>
</evidence>
<dbReference type="InterPro" id="IPR002048">
    <property type="entry name" value="EF_hand_dom"/>
</dbReference>
<dbReference type="Gene3D" id="1.10.238.10">
    <property type="entry name" value="EF-hand"/>
    <property type="match status" value="1"/>
</dbReference>
<dbReference type="FunFam" id="3.30.60.20:FF:000023">
    <property type="entry name" value="RAS guanyl-releasing protein 1 isoform X1"/>
    <property type="match status" value="1"/>
</dbReference>
<keyword evidence="10" id="KW-0677">Repeat</keyword>
<comment type="similarity">
    <text evidence="5">Belongs to the RASGRP family.</text>
</comment>
<evidence type="ECO:0000256" key="19">
    <source>
        <dbReference type="ARBA" id="ARBA00041172"/>
    </source>
</evidence>
<evidence type="ECO:0000256" key="7">
    <source>
        <dbReference type="ARBA" id="ARBA00022490"/>
    </source>
</evidence>
<dbReference type="AlphaFoldDB" id="A0A673YD52"/>
<dbReference type="GO" id="GO:0000139">
    <property type="term" value="C:Golgi membrane"/>
    <property type="evidence" value="ECO:0007669"/>
    <property type="project" value="UniProtKB-SubCell"/>
</dbReference>
<dbReference type="SMART" id="SM00229">
    <property type="entry name" value="RasGEFN"/>
    <property type="match status" value="1"/>
</dbReference>
<feature type="compositionally biased region" description="Pro residues" evidence="21">
    <location>
        <begin position="625"/>
        <end position="634"/>
    </location>
</feature>
<feature type="compositionally biased region" description="Polar residues" evidence="21">
    <location>
        <begin position="1"/>
        <end position="16"/>
    </location>
</feature>
<evidence type="ECO:0000256" key="9">
    <source>
        <dbReference type="ARBA" id="ARBA00022723"/>
    </source>
</evidence>
<reference evidence="25" key="2">
    <citation type="submission" date="2025-09" db="UniProtKB">
        <authorList>
            <consortium name="Ensembl"/>
        </authorList>
    </citation>
    <scope>IDENTIFICATION</scope>
</reference>
<dbReference type="PROSITE" id="PS00479">
    <property type="entry name" value="ZF_DAG_PE_1"/>
    <property type="match status" value="1"/>
</dbReference>
<dbReference type="GO" id="GO:0005829">
    <property type="term" value="C:cytosol"/>
    <property type="evidence" value="ECO:0007669"/>
    <property type="project" value="UniProtKB-SubCell"/>
</dbReference>
<evidence type="ECO:0000256" key="1">
    <source>
        <dbReference type="ARBA" id="ARBA00004202"/>
    </source>
</evidence>
<organism evidence="25 26">
    <name type="scientific">Salmo trutta</name>
    <name type="common">Brown trout</name>
    <dbReference type="NCBI Taxonomy" id="8032"/>
    <lineage>
        <taxon>Eukaryota</taxon>
        <taxon>Metazoa</taxon>
        <taxon>Chordata</taxon>
        <taxon>Craniata</taxon>
        <taxon>Vertebrata</taxon>
        <taxon>Euteleostomi</taxon>
        <taxon>Actinopterygii</taxon>
        <taxon>Neopterygii</taxon>
        <taxon>Teleostei</taxon>
        <taxon>Protacanthopterygii</taxon>
        <taxon>Salmoniformes</taxon>
        <taxon>Salmonidae</taxon>
        <taxon>Salmoninae</taxon>
        <taxon>Salmo</taxon>
    </lineage>
</organism>
<keyword evidence="9" id="KW-0479">Metal-binding</keyword>
<dbReference type="PANTHER" id="PTHR23113:SF174">
    <property type="entry name" value="RAS GUANYL-RELEASING PROTEIN 1"/>
    <property type="match status" value="1"/>
</dbReference>
<dbReference type="Ensembl" id="ENSSTUT00000033941.1">
    <property type="protein sequence ID" value="ENSSTUP00000032481.1"/>
    <property type="gene ID" value="ENSSTUG00000013740.1"/>
</dbReference>
<keyword evidence="14" id="KW-0862">Zinc</keyword>
<dbReference type="CDD" id="cd06224">
    <property type="entry name" value="REM"/>
    <property type="match status" value="1"/>
</dbReference>
<dbReference type="InterPro" id="IPR000651">
    <property type="entry name" value="Ras-like_Gua-exchang_fac_N"/>
</dbReference>
<dbReference type="Pfam" id="PF00617">
    <property type="entry name" value="RasGEF"/>
    <property type="match status" value="1"/>
</dbReference>
<dbReference type="PRINTS" id="PR00008">
    <property type="entry name" value="DAGPEDOMAIN"/>
</dbReference>
<feature type="compositionally biased region" description="Low complexity" evidence="21">
    <location>
        <begin position="560"/>
        <end position="574"/>
    </location>
</feature>
<reference evidence="25" key="1">
    <citation type="submission" date="2025-08" db="UniProtKB">
        <authorList>
            <consortium name="Ensembl"/>
        </authorList>
    </citation>
    <scope>IDENTIFICATION</scope>
</reference>
<feature type="region of interest" description="Disordered" evidence="21">
    <location>
        <begin position="1"/>
        <end position="42"/>
    </location>
</feature>
<evidence type="ECO:0000256" key="11">
    <source>
        <dbReference type="ARBA" id="ARBA00022771"/>
    </source>
</evidence>
<feature type="domain" description="Phorbol-ester/DAG-type" evidence="23">
    <location>
        <begin position="503"/>
        <end position="553"/>
    </location>
</feature>
<dbReference type="InterPro" id="IPR023578">
    <property type="entry name" value="Ras_GEF_dom_sf"/>
</dbReference>
<dbReference type="PROSITE" id="PS50222">
    <property type="entry name" value="EF_HAND_2"/>
    <property type="match status" value="1"/>
</dbReference>
<keyword evidence="17" id="KW-0175">Coiled coil</keyword>
<sequence length="730" mass="83156">MGCQSKENGQNENVGSNGKEKEHPRPSLSKLCPPVPARPQRFNRPNLAQMTQGKVMMSLGHYTKGASWEELIQACIQSFDTEGCVCGSSHLMNITLTMHRLLISSSDLLEKLISLYPLPILLSISFRYWIQEFWTMFRLHSSLSDSMEQFQDLIRDQGQERLCPLLQTKWINDRHWSQKPSQRIKANSSKKRKVSLLFDHLEPIELAEHLTYLEFKSFCRISFADYQNYIRSCCMKDNPMMERSITLCNGISQWVQLMVLSRPTAQLRAEVFTKFIHVAQSLHLMHNFNTLMAVVGGLCHSSISRLKETSLHVSHEVTKVLNEMTDLLSSCRNYDNYRQAYSRCAGFKIPILGVHLKDLISVNEAMSDYVEDNKVNVQKLQALYNHINELIQLQQITPQLDANKDLVHLLTLSLDLYYTDDEIYELSYTREPKNSKAPSVFKNYDHDENGYISQGDFEKIAASFPFSFCVMDKEKEGLISREEITAYFMRASVICSKLGLGFVHNFQETTYMKPTFCDNCSGFLWGVIKQGYRCRDCGMNCHRLCKDQVAFECKKNAKLSSTSEGPLTPGSTPGTTGGPEEGPFPYPSEECRDWSPDSAPPSHLRLPPKLSMPVGVHCSTQTEGPPAPASPPEPSRLQPVQPSLLAPVPSSLLAPVSPSLTPCPSPVPQRKQRAYAKWENRTSTVLKSREPDEDIKPNYDALETVRFRHHYLWVTDMCSFVYIEMYYILT</sequence>
<dbReference type="FunFam" id="1.10.840.10:FF:000003">
    <property type="entry name" value="Ras guanyl-releasing protein 3 isoform 1"/>
    <property type="match status" value="1"/>
</dbReference>
<dbReference type="GO" id="GO:0005085">
    <property type="term" value="F:guanyl-nucleotide exchange factor activity"/>
    <property type="evidence" value="ECO:0007669"/>
    <property type="project" value="UniProtKB-KW"/>
</dbReference>
<evidence type="ECO:0000256" key="14">
    <source>
        <dbReference type="ARBA" id="ARBA00022833"/>
    </source>
</evidence>
<keyword evidence="12" id="KW-0221">Differentiation</keyword>
<dbReference type="SUPFAM" id="SSF48366">
    <property type="entry name" value="Ras GEF"/>
    <property type="match status" value="1"/>
</dbReference>
<keyword evidence="7" id="KW-0963">Cytoplasm</keyword>
<dbReference type="SMART" id="SM00109">
    <property type="entry name" value="C1"/>
    <property type="match status" value="1"/>
</dbReference>
<evidence type="ECO:0000256" key="8">
    <source>
        <dbReference type="ARBA" id="ARBA00022658"/>
    </source>
</evidence>
<dbReference type="Gene3D" id="1.10.840.10">
    <property type="entry name" value="Ras guanine-nucleotide exchange factors catalytic domain"/>
    <property type="match status" value="1"/>
</dbReference>
<evidence type="ECO:0000259" key="22">
    <source>
        <dbReference type="PROSITE" id="PS50009"/>
    </source>
</evidence>